<proteinExistence type="predicted"/>
<dbReference type="AlphaFoldDB" id="A0A914R090"/>
<accession>A0A914R090</accession>
<reference evidence="3" key="1">
    <citation type="submission" date="2022-11" db="UniProtKB">
        <authorList>
            <consortium name="WormBaseParasite"/>
        </authorList>
    </citation>
    <scope>IDENTIFICATION</scope>
</reference>
<keyword evidence="2" id="KW-1185">Reference proteome</keyword>
<sequence>MQDDGNRESPPPGIVQFQASQTLLDLNKCSAEKTSEPRISSTDFFQSQMKKLEENQKGASQQALTPSRKKATSQSPLVPEVKKPRLNYRNYKKKVEKLVGNTP</sequence>
<dbReference type="WBParaSite" id="PDA_v2.g9856.t1">
    <property type="protein sequence ID" value="PDA_v2.g9856.t1"/>
    <property type="gene ID" value="PDA_v2.g9856"/>
</dbReference>
<protein>
    <submittedName>
        <fullName evidence="3">Uncharacterized protein</fullName>
    </submittedName>
</protein>
<dbReference type="Proteomes" id="UP000887578">
    <property type="component" value="Unplaced"/>
</dbReference>
<feature type="region of interest" description="Disordered" evidence="1">
    <location>
        <begin position="52"/>
        <end position="89"/>
    </location>
</feature>
<name>A0A914R090_9BILA</name>
<evidence type="ECO:0000256" key="1">
    <source>
        <dbReference type="SAM" id="MobiDB-lite"/>
    </source>
</evidence>
<evidence type="ECO:0000313" key="2">
    <source>
        <dbReference type="Proteomes" id="UP000887578"/>
    </source>
</evidence>
<organism evidence="2 3">
    <name type="scientific">Panagrolaimus davidi</name>
    <dbReference type="NCBI Taxonomy" id="227884"/>
    <lineage>
        <taxon>Eukaryota</taxon>
        <taxon>Metazoa</taxon>
        <taxon>Ecdysozoa</taxon>
        <taxon>Nematoda</taxon>
        <taxon>Chromadorea</taxon>
        <taxon>Rhabditida</taxon>
        <taxon>Tylenchina</taxon>
        <taxon>Panagrolaimomorpha</taxon>
        <taxon>Panagrolaimoidea</taxon>
        <taxon>Panagrolaimidae</taxon>
        <taxon>Panagrolaimus</taxon>
    </lineage>
</organism>
<evidence type="ECO:0000313" key="3">
    <source>
        <dbReference type="WBParaSite" id="PDA_v2.g9856.t1"/>
    </source>
</evidence>